<feature type="region of interest" description="Disordered" evidence="6">
    <location>
        <begin position="209"/>
        <end position="244"/>
    </location>
</feature>
<evidence type="ECO:0000313" key="9">
    <source>
        <dbReference type="Proteomes" id="UP000231279"/>
    </source>
</evidence>
<evidence type="ECO:0000256" key="3">
    <source>
        <dbReference type="ARBA" id="ARBA00023125"/>
    </source>
</evidence>
<evidence type="ECO:0000256" key="2">
    <source>
        <dbReference type="ARBA" id="ARBA00023015"/>
    </source>
</evidence>
<dbReference type="AlphaFoldDB" id="A0A2G9HEI0"/>
<keyword evidence="3" id="KW-0238">DNA-binding</keyword>
<evidence type="ECO:0000256" key="4">
    <source>
        <dbReference type="ARBA" id="ARBA00023163"/>
    </source>
</evidence>
<dbReference type="SUPFAM" id="SSF118290">
    <property type="entry name" value="WRKY DNA-binding domain"/>
    <property type="match status" value="1"/>
</dbReference>
<keyword evidence="4" id="KW-0804">Transcription</keyword>
<keyword evidence="9" id="KW-1185">Reference proteome</keyword>
<feature type="domain" description="WRKY" evidence="7">
    <location>
        <begin position="259"/>
        <end position="327"/>
    </location>
</feature>
<dbReference type="SMART" id="SM00774">
    <property type="entry name" value="WRKY"/>
    <property type="match status" value="1"/>
</dbReference>
<feature type="compositionally biased region" description="Low complexity" evidence="6">
    <location>
        <begin position="132"/>
        <end position="150"/>
    </location>
</feature>
<dbReference type="Proteomes" id="UP000231279">
    <property type="component" value="Unassembled WGS sequence"/>
</dbReference>
<comment type="caution">
    <text evidence="8">The sequence shown here is derived from an EMBL/GenBank/DDBJ whole genome shotgun (WGS) entry which is preliminary data.</text>
</comment>
<dbReference type="Gene3D" id="2.20.25.80">
    <property type="entry name" value="WRKY domain"/>
    <property type="match status" value="1"/>
</dbReference>
<keyword evidence="5" id="KW-0539">Nucleus</keyword>
<organism evidence="8 9">
    <name type="scientific">Handroanthus impetiginosus</name>
    <dbReference type="NCBI Taxonomy" id="429701"/>
    <lineage>
        <taxon>Eukaryota</taxon>
        <taxon>Viridiplantae</taxon>
        <taxon>Streptophyta</taxon>
        <taxon>Embryophyta</taxon>
        <taxon>Tracheophyta</taxon>
        <taxon>Spermatophyta</taxon>
        <taxon>Magnoliopsida</taxon>
        <taxon>eudicotyledons</taxon>
        <taxon>Gunneridae</taxon>
        <taxon>Pentapetalae</taxon>
        <taxon>asterids</taxon>
        <taxon>lamiids</taxon>
        <taxon>Lamiales</taxon>
        <taxon>Bignoniaceae</taxon>
        <taxon>Crescentiina</taxon>
        <taxon>Tabebuia alliance</taxon>
        <taxon>Handroanthus</taxon>
    </lineage>
</organism>
<keyword evidence="2" id="KW-0805">Transcription regulation</keyword>
<dbReference type="InterPro" id="IPR003657">
    <property type="entry name" value="WRKY_dom"/>
</dbReference>
<dbReference type="GO" id="GO:0005634">
    <property type="term" value="C:nucleus"/>
    <property type="evidence" value="ECO:0007669"/>
    <property type="project" value="UniProtKB-SubCell"/>
</dbReference>
<feature type="region of interest" description="Disordered" evidence="6">
    <location>
        <begin position="129"/>
        <end position="197"/>
    </location>
</feature>
<dbReference type="EMBL" id="NKXS01001991">
    <property type="protein sequence ID" value="PIN15935.1"/>
    <property type="molecule type" value="Genomic_DNA"/>
</dbReference>
<evidence type="ECO:0000259" key="7">
    <source>
        <dbReference type="PROSITE" id="PS50811"/>
    </source>
</evidence>
<feature type="compositionally biased region" description="Basic and acidic residues" evidence="6">
    <location>
        <begin position="221"/>
        <end position="230"/>
    </location>
</feature>
<dbReference type="PANTHER" id="PTHR31282">
    <property type="entry name" value="WRKY TRANSCRIPTION FACTOR 21-RELATED"/>
    <property type="match status" value="1"/>
</dbReference>
<name>A0A2G9HEI0_9LAMI</name>
<evidence type="ECO:0000256" key="6">
    <source>
        <dbReference type="SAM" id="MobiDB-lite"/>
    </source>
</evidence>
<dbReference type="InterPro" id="IPR044810">
    <property type="entry name" value="WRKY_plant"/>
</dbReference>
<sequence length="340" mass="37671">MSGFSKLNETMAVQEAADAGLNSMARLIEAFSHQQPPPCQNQKPDCREIANFTVSKFKRVISLLDRTGHARFRRGPVQPRPYSPALGRVQHHNPPLSLFSPPASAAAIPYGLIQPQNPASRIYRPQPQSLRSLSPASTTAQAPAAAQPLTFGSNKPSAPFKKYGSASAAGTTSENKSSKTFRSSVTGERSVSNRRGRLPIMCAGLSVQPLSVSKPPLPGRRSREDDRSDAVHGQTSGSRPCKSKRRVRKIIKVPAISSNNKDIPPDQYSWRKYGEREIKGSPYPRCYYKCRMMKDWTCPARKYVERDIDDPRMLFVIYEGEHRHNQAAGADDLDPMVVID</sequence>
<dbReference type="GO" id="GO:0003700">
    <property type="term" value="F:DNA-binding transcription factor activity"/>
    <property type="evidence" value="ECO:0007669"/>
    <property type="project" value="InterPro"/>
</dbReference>
<accession>A0A2G9HEI0</accession>
<gene>
    <name evidence="8" type="ORF">CDL12_11427</name>
</gene>
<dbReference type="GO" id="GO:0043565">
    <property type="term" value="F:sequence-specific DNA binding"/>
    <property type="evidence" value="ECO:0007669"/>
    <property type="project" value="InterPro"/>
</dbReference>
<dbReference type="InterPro" id="IPR036576">
    <property type="entry name" value="WRKY_dom_sf"/>
</dbReference>
<evidence type="ECO:0000256" key="1">
    <source>
        <dbReference type="ARBA" id="ARBA00004123"/>
    </source>
</evidence>
<comment type="subcellular location">
    <subcellularLocation>
        <location evidence="1">Nucleus</location>
    </subcellularLocation>
</comment>
<proteinExistence type="predicted"/>
<dbReference type="STRING" id="429701.A0A2G9HEI0"/>
<dbReference type="PROSITE" id="PS50811">
    <property type="entry name" value="WRKY"/>
    <property type="match status" value="1"/>
</dbReference>
<dbReference type="OrthoDB" id="777189at2759"/>
<protein>
    <recommendedName>
        <fullName evidence="7">WRKY domain-containing protein</fullName>
    </recommendedName>
</protein>
<reference evidence="9" key="1">
    <citation type="journal article" date="2018" name="Gigascience">
        <title>Genome assembly of the Pink Ipe (Handroanthus impetiginosus, Bignoniaceae), a highly valued, ecologically keystone Neotropical timber forest tree.</title>
        <authorList>
            <person name="Silva-Junior O.B."/>
            <person name="Grattapaglia D."/>
            <person name="Novaes E."/>
            <person name="Collevatti R.G."/>
        </authorList>
    </citation>
    <scope>NUCLEOTIDE SEQUENCE [LARGE SCALE GENOMIC DNA]</scope>
    <source>
        <strain evidence="9">cv. UFG-1</strain>
    </source>
</reference>
<dbReference type="Pfam" id="PF03106">
    <property type="entry name" value="WRKY"/>
    <property type="match status" value="1"/>
</dbReference>
<feature type="compositionally biased region" description="Polar residues" evidence="6">
    <location>
        <begin position="168"/>
        <end position="190"/>
    </location>
</feature>
<evidence type="ECO:0000256" key="5">
    <source>
        <dbReference type="ARBA" id="ARBA00023242"/>
    </source>
</evidence>
<evidence type="ECO:0000313" key="8">
    <source>
        <dbReference type="EMBL" id="PIN15935.1"/>
    </source>
</evidence>